<reference evidence="4" key="1">
    <citation type="journal article" date="2014" name="Nat. Genet.">
        <title>The genome of the stress-tolerant wild tomato species Solanum pennellii.</title>
        <authorList>
            <person name="Bolger A."/>
            <person name="Scossa F."/>
            <person name="Bolger M.E."/>
            <person name="Lanz C."/>
            <person name="Maumus F."/>
            <person name="Tohge T."/>
            <person name="Quesneville H."/>
            <person name="Alseekh S."/>
            <person name="Sorensen I."/>
            <person name="Lichtenstein G."/>
            <person name="Fich E.A."/>
            <person name="Conte M."/>
            <person name="Keller H."/>
            <person name="Schneeberger K."/>
            <person name="Schwacke R."/>
            <person name="Ofner I."/>
            <person name="Vrebalov J."/>
            <person name="Xu Y."/>
            <person name="Osorio S."/>
            <person name="Aflitos S.A."/>
            <person name="Schijlen E."/>
            <person name="Jimenez-Gomez J.M."/>
            <person name="Ryngajllo M."/>
            <person name="Kimura S."/>
            <person name="Kumar R."/>
            <person name="Koenig D."/>
            <person name="Headland L.R."/>
            <person name="Maloof J.N."/>
            <person name="Sinha N."/>
            <person name="van Ham R.C."/>
            <person name="Lankhorst R.K."/>
            <person name="Mao L."/>
            <person name="Vogel A."/>
            <person name="Arsova B."/>
            <person name="Panstruga R."/>
            <person name="Fei Z."/>
            <person name="Rose J.K."/>
            <person name="Zamir D."/>
            <person name="Carrari F."/>
            <person name="Giovannoni J.J."/>
            <person name="Weigel D."/>
            <person name="Usadel B."/>
            <person name="Fernie A.R."/>
        </authorList>
    </citation>
    <scope>NUCLEOTIDE SEQUENCE [LARGE SCALE GENOMIC DNA]</scope>
    <source>
        <strain evidence="4">cv. LA0716</strain>
    </source>
</reference>
<keyword evidence="4" id="KW-1185">Reference proteome</keyword>
<dbReference type="RefSeq" id="XP_015060269.1">
    <property type="nucleotide sequence ID" value="XM_015204783.1"/>
</dbReference>
<dbReference type="GeneID" id="107006157"/>
<dbReference type="PROSITE" id="PS50158">
    <property type="entry name" value="ZF_CCHC"/>
    <property type="match status" value="1"/>
</dbReference>
<evidence type="ECO:0000313" key="5">
    <source>
        <dbReference type="RefSeq" id="XP_015060269.1"/>
    </source>
</evidence>
<keyword evidence="1" id="KW-0862">Zinc</keyword>
<proteinExistence type="predicted"/>
<feature type="region of interest" description="Disordered" evidence="2">
    <location>
        <begin position="150"/>
        <end position="187"/>
    </location>
</feature>
<feature type="compositionally biased region" description="Polar residues" evidence="2">
    <location>
        <begin position="178"/>
        <end position="187"/>
    </location>
</feature>
<feature type="domain" description="CCHC-type" evidence="3">
    <location>
        <begin position="211"/>
        <end position="226"/>
    </location>
</feature>
<organism evidence="4 5">
    <name type="scientific">Solanum pennellii</name>
    <name type="common">Tomato</name>
    <name type="synonym">Lycopersicon pennellii</name>
    <dbReference type="NCBI Taxonomy" id="28526"/>
    <lineage>
        <taxon>Eukaryota</taxon>
        <taxon>Viridiplantae</taxon>
        <taxon>Streptophyta</taxon>
        <taxon>Embryophyta</taxon>
        <taxon>Tracheophyta</taxon>
        <taxon>Spermatophyta</taxon>
        <taxon>Magnoliopsida</taxon>
        <taxon>eudicotyledons</taxon>
        <taxon>Gunneridae</taxon>
        <taxon>Pentapetalae</taxon>
        <taxon>asterids</taxon>
        <taxon>lamiids</taxon>
        <taxon>Solanales</taxon>
        <taxon>Solanaceae</taxon>
        <taxon>Solanoideae</taxon>
        <taxon>Solaneae</taxon>
        <taxon>Solanum</taxon>
        <taxon>Solanum subgen. Lycopersicon</taxon>
    </lineage>
</organism>
<protein>
    <submittedName>
        <fullName evidence="5">Uncharacterized protein LOC107006157</fullName>
    </submittedName>
</protein>
<dbReference type="Proteomes" id="UP000694930">
    <property type="component" value="Chromosome 12"/>
</dbReference>
<name>A0ABM1FQM3_SOLPN</name>
<keyword evidence="1" id="KW-0479">Metal-binding</keyword>
<dbReference type="Gene3D" id="4.10.60.10">
    <property type="entry name" value="Zinc finger, CCHC-type"/>
    <property type="match status" value="1"/>
</dbReference>
<accession>A0ABM1FQM3</accession>
<dbReference type="InterPro" id="IPR036875">
    <property type="entry name" value="Znf_CCHC_sf"/>
</dbReference>
<dbReference type="SUPFAM" id="SSF57756">
    <property type="entry name" value="Retrovirus zinc finger-like domains"/>
    <property type="match status" value="1"/>
</dbReference>
<feature type="compositionally biased region" description="Low complexity" evidence="2">
    <location>
        <begin position="153"/>
        <end position="165"/>
    </location>
</feature>
<evidence type="ECO:0000256" key="1">
    <source>
        <dbReference type="PROSITE-ProRule" id="PRU00047"/>
    </source>
</evidence>
<evidence type="ECO:0000256" key="2">
    <source>
        <dbReference type="SAM" id="MobiDB-lite"/>
    </source>
</evidence>
<keyword evidence="1" id="KW-0863">Zinc-finger</keyword>
<evidence type="ECO:0000259" key="3">
    <source>
        <dbReference type="PROSITE" id="PS50158"/>
    </source>
</evidence>
<dbReference type="InterPro" id="IPR001878">
    <property type="entry name" value="Znf_CCHC"/>
</dbReference>
<evidence type="ECO:0000313" key="4">
    <source>
        <dbReference type="Proteomes" id="UP000694930"/>
    </source>
</evidence>
<reference evidence="5" key="2">
    <citation type="submission" date="2025-08" db="UniProtKB">
        <authorList>
            <consortium name="RefSeq"/>
        </authorList>
    </citation>
    <scope>IDENTIFICATION</scope>
</reference>
<gene>
    <name evidence="5" type="primary">LOC107006157</name>
</gene>
<sequence>MEFPEVFPNDLLRIPPKCESDFDIVLLPDTNPISILPYHMALAELKELKIMPPRRDNARNANFRNANAAPPVPDQEVSNAEFRNSIEMVDQIMTNHNNWVHAPIIENGGSAVAIVRDIVMMNLTEFLGSQTNKDSQNFLDEIKKMIESKQKFSAPASSSASVPSSKNRYGQKVRELSSKSQGSVSGTKNYPTCLKCGKNHLGDCLARKEGCYGCDQSGHGLRDCPSR</sequence>